<proteinExistence type="inferred from homology"/>
<keyword evidence="4" id="KW-0479">Metal-binding</keyword>
<keyword evidence="6" id="KW-0560">Oxidoreductase</keyword>
<evidence type="ECO:0000313" key="11">
    <source>
        <dbReference type="EMBL" id="MEY8042902.1"/>
    </source>
</evidence>
<dbReference type="PROSITE" id="PS51404">
    <property type="entry name" value="DYP_PEROXIDASE"/>
    <property type="match status" value="1"/>
</dbReference>
<keyword evidence="3" id="KW-0349">Heme</keyword>
<dbReference type="RefSeq" id="WP_369775574.1">
    <property type="nucleotide sequence ID" value="NZ_JBGEHV010000069.1"/>
</dbReference>
<dbReference type="PANTHER" id="PTHR30521:SF4">
    <property type="entry name" value="DEFERROCHELATASE"/>
    <property type="match status" value="1"/>
</dbReference>
<name>A0ABV4CP81_9PSEU</name>
<evidence type="ECO:0000256" key="5">
    <source>
        <dbReference type="ARBA" id="ARBA00022729"/>
    </source>
</evidence>
<dbReference type="NCBIfam" id="TIGR01413">
    <property type="entry name" value="Dyp_perox_fam"/>
    <property type="match status" value="1"/>
</dbReference>
<keyword evidence="7" id="KW-0408">Iron</keyword>
<comment type="cofactor">
    <cofactor evidence="1">
        <name>heme b</name>
        <dbReference type="ChEBI" id="CHEBI:60344"/>
    </cofactor>
</comment>
<evidence type="ECO:0000256" key="6">
    <source>
        <dbReference type="ARBA" id="ARBA00023002"/>
    </source>
</evidence>
<dbReference type="SUPFAM" id="SSF54909">
    <property type="entry name" value="Dimeric alpha+beta barrel"/>
    <property type="match status" value="1"/>
</dbReference>
<dbReference type="Pfam" id="PF21105">
    <property type="entry name" value="DyP_N"/>
    <property type="match status" value="1"/>
</dbReference>
<keyword evidence="12" id="KW-1185">Reference proteome</keyword>
<dbReference type="Proteomes" id="UP001564626">
    <property type="component" value="Unassembled WGS sequence"/>
</dbReference>
<evidence type="ECO:0000256" key="2">
    <source>
        <dbReference type="ARBA" id="ARBA00022559"/>
    </source>
</evidence>
<dbReference type="GO" id="GO:0004601">
    <property type="term" value="F:peroxidase activity"/>
    <property type="evidence" value="ECO:0007669"/>
    <property type="project" value="UniProtKB-KW"/>
</dbReference>
<dbReference type="EMBL" id="JBGEHV010000069">
    <property type="protein sequence ID" value="MEY8042902.1"/>
    <property type="molecule type" value="Genomic_DNA"/>
</dbReference>
<dbReference type="PANTHER" id="PTHR30521">
    <property type="entry name" value="DEFERROCHELATASE/PEROXIDASE"/>
    <property type="match status" value="1"/>
</dbReference>
<evidence type="ECO:0000259" key="9">
    <source>
        <dbReference type="Pfam" id="PF20628"/>
    </source>
</evidence>
<evidence type="ECO:0000256" key="7">
    <source>
        <dbReference type="ARBA" id="ARBA00023004"/>
    </source>
</evidence>
<evidence type="ECO:0000256" key="3">
    <source>
        <dbReference type="ARBA" id="ARBA00022617"/>
    </source>
</evidence>
<comment type="similarity">
    <text evidence="8">Belongs to the DyP-type peroxidase family.</text>
</comment>
<keyword evidence="5" id="KW-0732">Signal</keyword>
<evidence type="ECO:0000256" key="1">
    <source>
        <dbReference type="ARBA" id="ARBA00001970"/>
    </source>
</evidence>
<comment type="caution">
    <text evidence="11">The sequence shown here is derived from an EMBL/GenBank/DDBJ whole genome shotgun (WGS) entry which is preliminary data.</text>
</comment>
<reference evidence="11 12" key="1">
    <citation type="submission" date="2024-08" db="EMBL/GenBank/DDBJ databases">
        <title>Genome mining of Saccharopolyspora cebuensis PGLac3 from Nigerian medicinal plant.</title>
        <authorList>
            <person name="Ezeobiora C.E."/>
            <person name="Igbokwe N.H."/>
            <person name="Amin D.H."/>
            <person name="Mendie U.E."/>
        </authorList>
    </citation>
    <scope>NUCLEOTIDE SEQUENCE [LARGE SCALE GENOMIC DNA]</scope>
    <source>
        <strain evidence="11 12">PGLac3</strain>
    </source>
</reference>
<dbReference type="InterPro" id="IPR048328">
    <property type="entry name" value="Dyp_perox_C"/>
</dbReference>
<keyword evidence="2 11" id="KW-0575">Peroxidase</keyword>
<dbReference type="Pfam" id="PF20628">
    <property type="entry name" value="Dyp_perox_C"/>
    <property type="match status" value="1"/>
</dbReference>
<sequence>MPTSRIDLDEPVLDVDDIQGNILTAFNTACEQHVFLRVVDAERFPTWVARVAETVTTMRATWERRQRRQRWGPLVAIWFSYSGLLKLTETAREIQDVPFKEGLPSRSRLLGDPVAPDSPGACANWRVGGPDRVPDALLVVASEEPITDGLATAGLADRCVEVLHEEVCARLPHGNEHFGFREPVSQPGVRGRVGFGESAFLTPSLDPTRPAEGAPGQSLVWPGEFVFGYPTQDNLDRIRPGPRSRAGPAWARNGSLVVVRRINQDVAAFNRFAGTVSRRLGQIPELAGTTVERVRAQLVGRWPSGVAVVHGHECDPGAAGADVNDFGYVGKWGAAGDDAAGLVCPQAAHIRKAFPRDHETSMDTAESMETHRLLRRGIPFGAVDTDGERGLMFVAFQTSLERQFEFVQRSWLNNPRLRTACDGHDPLVGQCNRGMTGPQERYFAFRYRRADGLVRTEQVVMREEWTTPTGGGYFFAPSLSALRGILSGRA</sequence>
<dbReference type="InterPro" id="IPR049509">
    <property type="entry name" value="DyP_N"/>
</dbReference>
<evidence type="ECO:0000259" key="10">
    <source>
        <dbReference type="Pfam" id="PF21105"/>
    </source>
</evidence>
<organism evidence="11 12">
    <name type="scientific">Saccharopolyspora cebuensis</name>
    <dbReference type="NCBI Taxonomy" id="418759"/>
    <lineage>
        <taxon>Bacteria</taxon>
        <taxon>Bacillati</taxon>
        <taxon>Actinomycetota</taxon>
        <taxon>Actinomycetes</taxon>
        <taxon>Pseudonocardiales</taxon>
        <taxon>Pseudonocardiaceae</taxon>
        <taxon>Saccharopolyspora</taxon>
    </lineage>
</organism>
<dbReference type="InterPro" id="IPR006314">
    <property type="entry name" value="Dyp_peroxidase"/>
</dbReference>
<accession>A0ABV4CP81</accession>
<evidence type="ECO:0000256" key="4">
    <source>
        <dbReference type="ARBA" id="ARBA00022723"/>
    </source>
</evidence>
<feature type="domain" description="DyP dimeric alpha+beta barrel" evidence="10">
    <location>
        <begin position="17"/>
        <end position="126"/>
    </location>
</feature>
<dbReference type="InterPro" id="IPR011008">
    <property type="entry name" value="Dimeric_a/b-barrel"/>
</dbReference>
<protein>
    <submittedName>
        <fullName evidence="11">Dyp-type peroxidase</fullName>
    </submittedName>
</protein>
<feature type="domain" description="Dyp-type peroxidase C-terminal" evidence="9">
    <location>
        <begin position="358"/>
        <end position="412"/>
    </location>
</feature>
<evidence type="ECO:0000256" key="8">
    <source>
        <dbReference type="ARBA" id="ARBA00025737"/>
    </source>
</evidence>
<gene>
    <name evidence="11" type="ORF">AB8O55_26140</name>
</gene>
<evidence type="ECO:0000313" key="12">
    <source>
        <dbReference type="Proteomes" id="UP001564626"/>
    </source>
</evidence>